<evidence type="ECO:0008006" key="4">
    <source>
        <dbReference type="Google" id="ProtNLM"/>
    </source>
</evidence>
<organism evidence="2 3">
    <name type="scientific">Marasmius crinis-equi</name>
    <dbReference type="NCBI Taxonomy" id="585013"/>
    <lineage>
        <taxon>Eukaryota</taxon>
        <taxon>Fungi</taxon>
        <taxon>Dikarya</taxon>
        <taxon>Basidiomycota</taxon>
        <taxon>Agaricomycotina</taxon>
        <taxon>Agaricomycetes</taxon>
        <taxon>Agaricomycetidae</taxon>
        <taxon>Agaricales</taxon>
        <taxon>Marasmiineae</taxon>
        <taxon>Marasmiaceae</taxon>
        <taxon>Marasmius</taxon>
    </lineage>
</organism>
<evidence type="ECO:0000313" key="3">
    <source>
        <dbReference type="Proteomes" id="UP001465976"/>
    </source>
</evidence>
<feature type="transmembrane region" description="Helical" evidence="1">
    <location>
        <begin position="62"/>
        <end position="83"/>
    </location>
</feature>
<proteinExistence type="predicted"/>
<evidence type="ECO:0000313" key="2">
    <source>
        <dbReference type="EMBL" id="KAL0568794.1"/>
    </source>
</evidence>
<keyword evidence="1" id="KW-1133">Transmembrane helix</keyword>
<gene>
    <name evidence="2" type="ORF">V5O48_013191</name>
</gene>
<evidence type="ECO:0000256" key="1">
    <source>
        <dbReference type="SAM" id="Phobius"/>
    </source>
</evidence>
<comment type="caution">
    <text evidence="2">The sequence shown here is derived from an EMBL/GenBank/DDBJ whole genome shotgun (WGS) entry which is preliminary data.</text>
</comment>
<protein>
    <recommendedName>
        <fullName evidence="4">Transmembrane protein</fullName>
    </recommendedName>
</protein>
<feature type="transmembrane region" description="Helical" evidence="1">
    <location>
        <begin position="128"/>
        <end position="147"/>
    </location>
</feature>
<dbReference type="Proteomes" id="UP001465976">
    <property type="component" value="Unassembled WGS sequence"/>
</dbReference>
<reference evidence="2 3" key="1">
    <citation type="submission" date="2024-02" db="EMBL/GenBank/DDBJ databases">
        <title>A draft genome for the cacao thread blight pathogen Marasmius crinis-equi.</title>
        <authorList>
            <person name="Cohen S.P."/>
            <person name="Baruah I.K."/>
            <person name="Amoako-Attah I."/>
            <person name="Bukari Y."/>
            <person name="Meinhardt L.W."/>
            <person name="Bailey B.A."/>
        </authorList>
    </citation>
    <scope>NUCLEOTIDE SEQUENCE [LARGE SCALE GENOMIC DNA]</scope>
    <source>
        <strain evidence="2 3">GH-76</strain>
    </source>
</reference>
<keyword evidence="1" id="KW-0472">Membrane</keyword>
<sequence>LRVHAIYSQASWVLWLTVPIYLGQLAVMGWAIPAGAPAPLPPGFIGCVPSSKAGTGLRLSCIYIAALAFDATIFLLTLGRAIYYHFTHSLVPLLTLVIRDGTLYFAVIFVVNLANVFLLSLAPVDLSALNAPFASMITATLVARLMLNLRRAADDVQESRDTKTSLTFMGPNPNSGAGELSAFHVASANSQVSTFLGRLGADEFAVPLPDTLFDTGKVSTDRSSWRTDNVTEEAYQMT</sequence>
<accession>A0ABR3F0S8</accession>
<name>A0ABR3F0S8_9AGAR</name>
<feature type="transmembrane region" description="Helical" evidence="1">
    <location>
        <begin position="103"/>
        <end position="122"/>
    </location>
</feature>
<keyword evidence="3" id="KW-1185">Reference proteome</keyword>
<feature type="transmembrane region" description="Helical" evidence="1">
    <location>
        <begin position="12"/>
        <end position="32"/>
    </location>
</feature>
<keyword evidence="1" id="KW-0812">Transmembrane</keyword>
<dbReference type="EMBL" id="JBAHYK010001258">
    <property type="protein sequence ID" value="KAL0568794.1"/>
    <property type="molecule type" value="Genomic_DNA"/>
</dbReference>
<feature type="non-terminal residue" evidence="2">
    <location>
        <position position="1"/>
    </location>
</feature>